<dbReference type="Proteomes" id="UP000002640">
    <property type="component" value="Unassembled WGS sequence"/>
</dbReference>
<gene>
    <name evidence="3" type="ORF">PHYSODRAFT_322010</name>
</gene>
<dbReference type="KEGG" id="psoj:PHYSODRAFT_322010"/>
<feature type="compositionally biased region" description="Polar residues" evidence="2">
    <location>
        <begin position="378"/>
        <end position="392"/>
    </location>
</feature>
<organism evidence="3 4">
    <name type="scientific">Phytophthora sojae (strain P6497)</name>
    <name type="common">Soybean stem and root rot agent</name>
    <name type="synonym">Phytophthora megasperma f. sp. glycines</name>
    <dbReference type="NCBI Taxonomy" id="1094619"/>
    <lineage>
        <taxon>Eukaryota</taxon>
        <taxon>Sar</taxon>
        <taxon>Stramenopiles</taxon>
        <taxon>Oomycota</taxon>
        <taxon>Peronosporomycetes</taxon>
        <taxon>Peronosporales</taxon>
        <taxon>Peronosporaceae</taxon>
        <taxon>Phytophthora</taxon>
    </lineage>
</organism>
<feature type="compositionally biased region" description="Polar residues" evidence="2">
    <location>
        <begin position="446"/>
        <end position="458"/>
    </location>
</feature>
<dbReference type="SMR" id="G4YFB3"/>
<name>G4YFB3_PHYSP</name>
<proteinExistence type="predicted"/>
<protein>
    <submittedName>
        <fullName evidence="3">Uncharacterized protein</fullName>
    </submittedName>
</protein>
<feature type="compositionally biased region" description="Basic and acidic residues" evidence="2">
    <location>
        <begin position="414"/>
        <end position="429"/>
    </location>
</feature>
<evidence type="ECO:0000256" key="2">
    <source>
        <dbReference type="SAM" id="MobiDB-lite"/>
    </source>
</evidence>
<dbReference type="RefSeq" id="XP_009515614.1">
    <property type="nucleotide sequence ID" value="XM_009517319.1"/>
</dbReference>
<dbReference type="GeneID" id="20644738"/>
<feature type="compositionally biased region" description="Polar residues" evidence="2">
    <location>
        <begin position="516"/>
        <end position="528"/>
    </location>
</feature>
<feature type="region of interest" description="Disordered" evidence="2">
    <location>
        <begin position="502"/>
        <end position="538"/>
    </location>
</feature>
<keyword evidence="4" id="KW-1185">Reference proteome</keyword>
<feature type="compositionally biased region" description="Basic and acidic residues" evidence="2">
    <location>
        <begin position="226"/>
        <end position="243"/>
    </location>
</feature>
<feature type="region of interest" description="Disordered" evidence="2">
    <location>
        <begin position="101"/>
        <end position="265"/>
    </location>
</feature>
<reference evidence="3 4" key="1">
    <citation type="journal article" date="2006" name="Science">
        <title>Phytophthora genome sequences uncover evolutionary origins and mechanisms of pathogenesis.</title>
        <authorList>
            <person name="Tyler B.M."/>
            <person name="Tripathy S."/>
            <person name="Zhang X."/>
            <person name="Dehal P."/>
            <person name="Jiang R.H."/>
            <person name="Aerts A."/>
            <person name="Arredondo F.D."/>
            <person name="Baxter L."/>
            <person name="Bensasson D."/>
            <person name="Beynon J.L."/>
            <person name="Chapman J."/>
            <person name="Damasceno C.M."/>
            <person name="Dorrance A.E."/>
            <person name="Dou D."/>
            <person name="Dickerman A.W."/>
            <person name="Dubchak I.L."/>
            <person name="Garbelotto M."/>
            <person name="Gijzen M."/>
            <person name="Gordon S.G."/>
            <person name="Govers F."/>
            <person name="Grunwald N.J."/>
            <person name="Huang W."/>
            <person name="Ivors K.L."/>
            <person name="Jones R.W."/>
            <person name="Kamoun S."/>
            <person name="Krampis K."/>
            <person name="Lamour K.H."/>
            <person name="Lee M.K."/>
            <person name="McDonald W.H."/>
            <person name="Medina M."/>
            <person name="Meijer H.J."/>
            <person name="Nordberg E.K."/>
            <person name="Maclean D.J."/>
            <person name="Ospina-Giraldo M.D."/>
            <person name="Morris P.F."/>
            <person name="Phuntumart V."/>
            <person name="Putnam N.H."/>
            <person name="Rash S."/>
            <person name="Rose J.K."/>
            <person name="Sakihama Y."/>
            <person name="Salamov A.A."/>
            <person name="Savidor A."/>
            <person name="Scheuring C.F."/>
            <person name="Smith B.M."/>
            <person name="Sobral B.W."/>
            <person name="Terry A."/>
            <person name="Torto-Alalibo T.A."/>
            <person name="Win J."/>
            <person name="Xu Z."/>
            <person name="Zhang H."/>
            <person name="Grigoriev I.V."/>
            <person name="Rokhsar D.S."/>
            <person name="Boore J.L."/>
        </authorList>
    </citation>
    <scope>NUCLEOTIDE SEQUENCE [LARGE SCALE GENOMIC DNA]</scope>
    <source>
        <strain evidence="3 4">P6497</strain>
    </source>
</reference>
<dbReference type="EMBL" id="JH159151">
    <property type="protein sequence ID" value="EGZ28339.1"/>
    <property type="molecule type" value="Genomic_DNA"/>
</dbReference>
<evidence type="ECO:0000256" key="1">
    <source>
        <dbReference type="SAM" id="Coils"/>
    </source>
</evidence>
<feature type="compositionally biased region" description="Basic and acidic residues" evidence="2">
    <location>
        <begin position="181"/>
        <end position="202"/>
    </location>
</feature>
<feature type="compositionally biased region" description="Basic and acidic residues" evidence="2">
    <location>
        <begin position="253"/>
        <end position="265"/>
    </location>
</feature>
<dbReference type="InParanoid" id="G4YFB3"/>
<evidence type="ECO:0000313" key="4">
    <source>
        <dbReference type="Proteomes" id="UP000002640"/>
    </source>
</evidence>
<feature type="region of interest" description="Disordered" evidence="2">
    <location>
        <begin position="318"/>
        <end position="460"/>
    </location>
</feature>
<keyword evidence="1" id="KW-0175">Coiled coil</keyword>
<feature type="compositionally biased region" description="Polar residues" evidence="2">
    <location>
        <begin position="339"/>
        <end position="348"/>
    </location>
</feature>
<dbReference type="AlphaFoldDB" id="G4YFB3"/>
<sequence>MPHRHVPEPKEPSPFFERLRSELKFKARHRVAEAVDAVCAAFEDELTQLTKPLLPMDYSYELFYDCCSRLARFIDSNLSTTPGFLVEMDRLIFACHSGDSGDDGLGDPTGTGETEEVAAGGGDENGVKNVGDATDGDDEDDTSSNKSATVDDTSREWGTRKRLSTRSQSSMKQGKTKRLKRWVERGEDEREEKKKEKREGEGKSSGCAQDEHKKQADAVMQDAGDEPARNQDQEELDERKEQADAGEQDAGDEQARNQGRGEEDFRRGKELLALYRDKGQLQRPRPSGGSGFIEVMLEMQREMTRALLVVVVVKDEDGDACSQVRKDAQAPVAKEVSEKSATPKSTQDADIGDEHSFEAESGTTPESEQEDTADNKHQALNSSVHTDLTTKPSCLDGVDGDEEDTTSNGSEAEVTQKHGNTDNVRKEGKLNIVGDFEGVPAEEDTTGNGSETEVIQNHDNSDNVHKLSIMDDFETVQAEEPESLGIIDVEMENASVVDLTGETQPIDEPETDQGRESNTITVEGSTVATDARDKPTNPEDQEVVYADVMDSSDEPPVPGFCDAGMRPENEVRHFQDCLQKAIQFIDAVLCKPPRGKSCVRGCKNIRERQCIMGEPCHDDLCSNWHSAEAHRARCTNPLCEFRDRISLREIMHQIANLDEYSQAMQAQWQKKTLELIMATDDESTQLNEDMKLLLRSIDEAKEEMEFLKDSKRVLQANLSAIGIMPGDDIADRFPDVESHYI</sequence>
<evidence type="ECO:0000313" key="3">
    <source>
        <dbReference type="EMBL" id="EGZ28339.1"/>
    </source>
</evidence>
<accession>G4YFB3</accession>
<feature type="coiled-coil region" evidence="1">
    <location>
        <begin position="683"/>
        <end position="717"/>
    </location>
</feature>